<dbReference type="HOGENOM" id="CLU_025308_1_0_6"/>
<protein>
    <recommendedName>
        <fullName evidence="9">Isocitrate dehydrogenase [NADP]</fullName>
        <ecNumber evidence="9">1.1.1.42</ecNumber>
    </recommendedName>
    <alternativeName>
        <fullName evidence="9">Oxalosuccinate decarboxylase</fullName>
    </alternativeName>
</protein>
<feature type="binding site" evidence="12">
    <location>
        <position position="552"/>
    </location>
    <ligand>
        <name>Mg(2+)</name>
        <dbReference type="ChEBI" id="CHEBI:18420"/>
    </ligand>
</feature>
<dbReference type="KEGG" id="kge:TQ33_1209"/>
<comment type="catalytic activity">
    <reaction evidence="7 9">
        <text>D-threo-isocitrate + NADP(+) = 2-oxoglutarate + CO2 + NADPH</text>
        <dbReference type="Rhea" id="RHEA:19629"/>
        <dbReference type="ChEBI" id="CHEBI:15562"/>
        <dbReference type="ChEBI" id="CHEBI:16526"/>
        <dbReference type="ChEBI" id="CHEBI:16810"/>
        <dbReference type="ChEBI" id="CHEBI:57783"/>
        <dbReference type="ChEBI" id="CHEBI:58349"/>
        <dbReference type="EC" id="1.1.1.42"/>
    </reaction>
</comment>
<accession>A0A0F6RC71</accession>
<dbReference type="Proteomes" id="UP000034071">
    <property type="component" value="Chromosome"/>
</dbReference>
<comment type="cofactor">
    <cofactor evidence="12">
        <name>Mg(2+)</name>
        <dbReference type="ChEBI" id="CHEBI:18420"/>
    </cofactor>
    <cofactor evidence="12">
        <name>Mn(2+)</name>
        <dbReference type="ChEBI" id="CHEBI:29035"/>
    </cofactor>
    <text evidence="12">Binds 1 Mg(2+) or Mn(2+) ion per subunit.</text>
</comment>
<keyword evidence="1 9" id="KW-0329">Glyoxylate bypass</keyword>
<evidence type="ECO:0000256" key="9">
    <source>
        <dbReference type="PIRNR" id="PIRNR009407"/>
    </source>
</evidence>
<gene>
    <name evidence="14" type="ORF">TQ33_1209</name>
</gene>
<feature type="binding site" evidence="13">
    <location>
        <begin position="600"/>
        <end position="602"/>
    </location>
    <ligand>
        <name>NADP(+)</name>
        <dbReference type="ChEBI" id="CHEBI:58349"/>
    </ligand>
</feature>
<reference evidence="14 15" key="1">
    <citation type="submission" date="2015-02" db="EMBL/GenBank/DDBJ databases">
        <title>Complete genome sequence of Kangiella geojedonensis strain YCS-5T.</title>
        <authorList>
            <person name="Kim K.M."/>
        </authorList>
    </citation>
    <scope>NUCLEOTIDE SEQUENCE [LARGE SCALE GENOMIC DNA]</scope>
    <source>
        <strain evidence="14 15">YCS-5</strain>
    </source>
</reference>
<evidence type="ECO:0000256" key="1">
    <source>
        <dbReference type="ARBA" id="ARBA00022435"/>
    </source>
</evidence>
<dbReference type="EMBL" id="CP010975">
    <property type="protein sequence ID" value="AKE52168.1"/>
    <property type="molecule type" value="Genomic_DNA"/>
</dbReference>
<name>A0A0F6RC71_9GAMM</name>
<proteinExistence type="inferred from homology"/>
<feature type="binding site" evidence="11">
    <location>
        <position position="145"/>
    </location>
    <ligand>
        <name>D-threo-isocitrate</name>
        <dbReference type="ChEBI" id="CHEBI:15562"/>
    </ligand>
</feature>
<dbReference type="PATRIC" id="fig|914150.5.peg.1226"/>
<dbReference type="OrthoDB" id="9807643at2"/>
<feature type="binding site" evidence="13">
    <location>
        <begin position="584"/>
        <end position="585"/>
    </location>
    <ligand>
        <name>NADP(+)</name>
        <dbReference type="ChEBI" id="CHEBI:58349"/>
    </ligand>
</feature>
<feature type="binding site" evidence="12">
    <location>
        <position position="350"/>
    </location>
    <ligand>
        <name>Mg(2+)</name>
        <dbReference type="ChEBI" id="CHEBI:18420"/>
    </ligand>
</feature>
<dbReference type="GO" id="GO:0046872">
    <property type="term" value="F:metal ion binding"/>
    <property type="evidence" value="ECO:0007669"/>
    <property type="project" value="UniProtKB-KW"/>
</dbReference>
<dbReference type="GO" id="GO:0006097">
    <property type="term" value="P:glyoxylate cycle"/>
    <property type="evidence" value="ECO:0007669"/>
    <property type="project" value="UniProtKB-KW"/>
</dbReference>
<evidence type="ECO:0000256" key="3">
    <source>
        <dbReference type="ARBA" id="ARBA00022723"/>
    </source>
</evidence>
<keyword evidence="5 9" id="KW-0521">NADP</keyword>
<dbReference type="Gene3D" id="3.40.718.10">
    <property type="entry name" value="Isopropylmalate Dehydrogenase"/>
    <property type="match status" value="1"/>
</dbReference>
<evidence type="ECO:0000313" key="15">
    <source>
        <dbReference type="Proteomes" id="UP000034071"/>
    </source>
</evidence>
<evidence type="ECO:0000256" key="10">
    <source>
        <dbReference type="PIRSR" id="PIRSR009407-1"/>
    </source>
</evidence>
<dbReference type="EC" id="1.1.1.42" evidence="9"/>
<evidence type="ECO:0000313" key="14">
    <source>
        <dbReference type="EMBL" id="AKE52168.1"/>
    </source>
</evidence>
<feature type="binding site" evidence="13">
    <location>
        <begin position="82"/>
        <end position="87"/>
    </location>
    <ligand>
        <name>NADP(+)</name>
        <dbReference type="ChEBI" id="CHEBI:58349"/>
    </ligand>
</feature>
<dbReference type="NCBIfam" id="TIGR00178">
    <property type="entry name" value="monomer_idh"/>
    <property type="match status" value="1"/>
</dbReference>
<dbReference type="SUPFAM" id="SSF53659">
    <property type="entry name" value="Isocitrate/Isopropylmalate dehydrogenase-like"/>
    <property type="match status" value="1"/>
</dbReference>
<dbReference type="InterPro" id="IPR004436">
    <property type="entry name" value="Isocitrate_DH_NADP_mono"/>
</dbReference>
<evidence type="ECO:0000256" key="2">
    <source>
        <dbReference type="ARBA" id="ARBA00022532"/>
    </source>
</evidence>
<evidence type="ECO:0000256" key="11">
    <source>
        <dbReference type="PIRSR" id="PIRSR009407-2"/>
    </source>
</evidence>
<keyword evidence="4 12" id="KW-0460">Magnesium</keyword>
<evidence type="ECO:0000256" key="8">
    <source>
        <dbReference type="ARBA" id="ARBA00046318"/>
    </source>
</evidence>
<dbReference type="GO" id="GO:0004450">
    <property type="term" value="F:isocitrate dehydrogenase (NADP+) activity"/>
    <property type="evidence" value="ECO:0007669"/>
    <property type="project" value="UniProtKB-EC"/>
</dbReference>
<feature type="binding site" evidence="13">
    <location>
        <position position="135"/>
    </location>
    <ligand>
        <name>NADP(+)</name>
        <dbReference type="ChEBI" id="CHEBI:58349"/>
    </ligand>
</feature>
<evidence type="ECO:0000256" key="12">
    <source>
        <dbReference type="PIRSR" id="PIRSR009407-3"/>
    </source>
</evidence>
<dbReference type="AlphaFoldDB" id="A0A0F6RC71"/>
<comment type="similarity">
    <text evidence="8 9">Belongs to the monomeric-type IDH family.</text>
</comment>
<dbReference type="Pfam" id="PF03971">
    <property type="entry name" value="IDH"/>
    <property type="match status" value="1"/>
</dbReference>
<evidence type="ECO:0000256" key="4">
    <source>
        <dbReference type="ARBA" id="ARBA00022842"/>
    </source>
</evidence>
<sequence>MTTSKIIYTHTDEAPALATKSFLPIIEAFTQAAGISVETSDISLAGRVIANFPEYLKEEQRIPDALAQLGEMVKKPDANIIKLPNISASIPQLKATIKELQDKGYALPDYPDSPSTDIERDIRSRYDKIKGSAVNPVLREGNSDRRAPKAVKNFAKKNPHKMGAWSADSKSHVSSMTSGDFRSNEKSITLDAATDVKIEFVAENGDVTELKPAFPLQAGEVIDSSVMSKKALVSFLEEQVADAKEQDVLFSLHMKATMMKVSDPIIFGHGVKVFFKDVFAKHAPALEQAGVNVNNGFGNLISSLDKIPQDVREAIEADIKAVYEQNPELAMVDSDNGITNLHVPSDVIIDASMPAMIRNSGQMWGPDGGTKDTKAVIPDSSYSGVYKATIDFCKEHGAFDPTTMGTVPNVGLMAQKAEEYGSHDKTFEMAGDGSVRVVDASGNTLLEHKVEEGDIWRMCQVKDAPIQDWVKLAVNRARLSNTPAVFWLDKDRAHDAELIKKVETYLKDHDTDGLELHILAPIEATEFTLKRVKEGKDTISVTGNVLRDYLTDLFPILELGTSAKMLSIVPLMNGGGLFETGAGGSAPKHVQQFVKENHLRWDSLGEFLALGVSLEHMAEKNGNKKAQVLADTLDVATEALLLNGKSPSRKVNELDNRGSHFYLAMYWAQELTKQDQDAELKSQFARIAEELTSKEQAIVEELNGVQGQAMDIGGYYSPDDKLASDAMRPSDILNEALKLID</sequence>
<keyword evidence="2 9" id="KW-0816">Tricarboxylic acid cycle</keyword>
<evidence type="ECO:0000256" key="7">
    <source>
        <dbReference type="ARBA" id="ARBA00023554"/>
    </source>
</evidence>
<dbReference type="PANTHER" id="PTHR36999:SF1">
    <property type="entry name" value="ISOCITRATE DEHYDROGENASE (NADP(+))"/>
    <property type="match status" value="1"/>
</dbReference>
<dbReference type="PIRSF" id="PIRSF009407">
    <property type="entry name" value="IDH_monmr"/>
    <property type="match status" value="1"/>
</dbReference>
<evidence type="ECO:0000256" key="13">
    <source>
        <dbReference type="PIRSR" id="PIRSR009407-4"/>
    </source>
</evidence>
<organism evidence="14 15">
    <name type="scientific">Kangiella geojedonensis</name>
    <dbReference type="NCBI Taxonomy" id="914150"/>
    <lineage>
        <taxon>Bacteria</taxon>
        <taxon>Pseudomonadati</taxon>
        <taxon>Pseudomonadota</taxon>
        <taxon>Gammaproteobacteria</taxon>
        <taxon>Kangiellales</taxon>
        <taxon>Kangiellaceae</taxon>
        <taxon>Kangiella</taxon>
    </lineage>
</organism>
<dbReference type="STRING" id="914150.TQ33_1209"/>
<feature type="site" description="Critical for catalysis" evidence="10">
    <location>
        <position position="255"/>
    </location>
</feature>
<feature type="binding site" evidence="13">
    <location>
        <position position="649"/>
    </location>
    <ligand>
        <name>NADP(+)</name>
        <dbReference type="ChEBI" id="CHEBI:58349"/>
    </ligand>
</feature>
<keyword evidence="15" id="KW-1185">Reference proteome</keyword>
<feature type="binding site" evidence="12">
    <location>
        <position position="548"/>
    </location>
    <ligand>
        <name>Mg(2+)</name>
        <dbReference type="ChEBI" id="CHEBI:18420"/>
    </ligand>
</feature>
<dbReference type="GO" id="GO:0006099">
    <property type="term" value="P:tricarboxylic acid cycle"/>
    <property type="evidence" value="ECO:0007669"/>
    <property type="project" value="UniProtKB-KW"/>
</dbReference>
<feature type="site" description="Critical for catalysis" evidence="10">
    <location>
        <position position="420"/>
    </location>
</feature>
<evidence type="ECO:0000256" key="6">
    <source>
        <dbReference type="ARBA" id="ARBA00023002"/>
    </source>
</evidence>
<feature type="binding site" evidence="13">
    <location>
        <position position="589"/>
    </location>
    <ligand>
        <name>NADP(+)</name>
        <dbReference type="ChEBI" id="CHEBI:58349"/>
    </ligand>
</feature>
<keyword evidence="3 12" id="KW-0479">Metal-binding</keyword>
<dbReference type="PANTHER" id="PTHR36999">
    <property type="entry name" value="ISOCITRATE DEHYDROGENASE [NADP]"/>
    <property type="match status" value="1"/>
</dbReference>
<dbReference type="RefSeq" id="WP_046561268.1">
    <property type="nucleotide sequence ID" value="NZ_CP010975.1"/>
</dbReference>
<evidence type="ECO:0000256" key="5">
    <source>
        <dbReference type="ARBA" id="ARBA00022857"/>
    </source>
</evidence>
<keyword evidence="6 9" id="KW-0560">Oxidoreductase</keyword>
<feature type="binding site" evidence="11">
    <location>
        <position position="547"/>
    </location>
    <ligand>
        <name>D-threo-isocitrate</name>
        <dbReference type="ChEBI" id="CHEBI:15562"/>
    </ligand>
</feature>
<feature type="binding site" evidence="11">
    <location>
        <begin position="132"/>
        <end position="139"/>
    </location>
    <ligand>
        <name>substrate</name>
    </ligand>
</feature>